<evidence type="ECO:0000256" key="1">
    <source>
        <dbReference type="SAM" id="Phobius"/>
    </source>
</evidence>
<dbReference type="AlphaFoldDB" id="A0ABD4Z8M8"/>
<dbReference type="PANTHER" id="PTHR30535:SF34">
    <property type="entry name" value="MOLYBDATE-BINDING PROTEIN MOLA"/>
    <property type="match status" value="1"/>
</dbReference>
<keyword evidence="1" id="KW-1133">Transmembrane helix</keyword>
<dbReference type="RefSeq" id="WP_285273607.1">
    <property type="nucleotide sequence ID" value="NZ_JASNVW010000002.1"/>
</dbReference>
<dbReference type="PANTHER" id="PTHR30535">
    <property type="entry name" value="VITAMIN B12-BINDING PROTEIN"/>
    <property type="match status" value="1"/>
</dbReference>
<protein>
    <submittedName>
        <fullName evidence="3">ABC transporter substrate-binding protein</fullName>
    </submittedName>
</protein>
<keyword evidence="1" id="KW-0812">Transmembrane</keyword>
<dbReference type="Gene3D" id="3.40.50.1980">
    <property type="entry name" value="Nitrogenase molybdenum iron protein domain"/>
    <property type="match status" value="2"/>
</dbReference>
<evidence type="ECO:0000313" key="3">
    <source>
        <dbReference type="EMBL" id="MDK6028630.1"/>
    </source>
</evidence>
<organism evidence="3 4">
    <name type="scientific">Ignisphaera cupida</name>
    <dbReference type="NCBI Taxonomy" id="3050454"/>
    <lineage>
        <taxon>Archaea</taxon>
        <taxon>Thermoproteota</taxon>
        <taxon>Thermoprotei</taxon>
        <taxon>Desulfurococcales</taxon>
        <taxon>Desulfurococcaceae</taxon>
        <taxon>Ignisphaera</taxon>
    </lineage>
</organism>
<feature type="domain" description="Fe/B12 periplasmic-binding" evidence="2">
    <location>
        <begin position="67"/>
        <end position="344"/>
    </location>
</feature>
<dbReference type="PROSITE" id="PS50983">
    <property type="entry name" value="FE_B12_PBP"/>
    <property type="match status" value="1"/>
</dbReference>
<comment type="caution">
    <text evidence="3">The sequence shown here is derived from an EMBL/GenBank/DDBJ whole genome shotgun (WGS) entry which is preliminary data.</text>
</comment>
<dbReference type="SUPFAM" id="SSF53807">
    <property type="entry name" value="Helical backbone' metal receptor"/>
    <property type="match status" value="1"/>
</dbReference>
<dbReference type="InterPro" id="IPR050902">
    <property type="entry name" value="ABC_Transporter_SBP"/>
</dbReference>
<dbReference type="Proteomes" id="UP001529235">
    <property type="component" value="Unassembled WGS sequence"/>
</dbReference>
<sequence length="388" mass="42806">MYLDRGIGKTIAIIVAIAVAIASLGVALFLIKRGEAVISMEKQSSQEYFTVVDILNRTVKIPRNLSRVVAIGPGALRLVAYLNATDLLVGVEEIETSQRVVGRDYAMAFSNIFKKLPIVGAGGPNKPPDPERLRAVKPQLIIMSRTYVDLYSPDRLAEEVNASVLVIDYGMAGYLDVDAIKSALNLLGKVLGREERARKLVEYIDSIVSDLSSRTKDLTAKPKVYVGAISYKGAQPFTATQARFAPLLLLNTPSIVDSVSGKGGYMQIDFEYLMQQQPEFIFIDENNLNTVLNDFAKDSSKYCGLNAFKEGKVFGILPFNYYHTNVATALADAYYMGKVLYPNKFSDVDPISKTDEIFKMFLGKPLYKDFVDGGYPGFVNLSDKFKCG</sequence>
<evidence type="ECO:0000313" key="4">
    <source>
        <dbReference type="Proteomes" id="UP001529235"/>
    </source>
</evidence>
<gene>
    <name evidence="3" type="ORF">QPL79_04585</name>
</gene>
<keyword evidence="4" id="KW-1185">Reference proteome</keyword>
<proteinExistence type="predicted"/>
<dbReference type="EMBL" id="JASNVW010000002">
    <property type="protein sequence ID" value="MDK6028630.1"/>
    <property type="molecule type" value="Genomic_DNA"/>
</dbReference>
<reference evidence="3 4" key="1">
    <citation type="submission" date="2023-05" db="EMBL/GenBank/DDBJ databases">
        <title>A new hyperthermophilic archaea 'Ignisphaera cupida' sp. nov. and description of the family 'Ignisphaeraceae' fam. nov.</title>
        <authorList>
            <person name="Podosokorskaya O.A."/>
            <person name="Elcheninov A.G."/>
            <person name="Klukina A."/>
            <person name="Merkel A.Y."/>
        </authorList>
    </citation>
    <scope>NUCLEOTIDE SEQUENCE [LARGE SCALE GENOMIC DNA]</scope>
    <source>
        <strain evidence="3 4">4213-co</strain>
    </source>
</reference>
<keyword evidence="1" id="KW-0472">Membrane</keyword>
<dbReference type="InterPro" id="IPR002491">
    <property type="entry name" value="ABC_transptr_periplasmic_BD"/>
</dbReference>
<name>A0ABD4Z8M8_9CREN</name>
<accession>A0ABD4Z8M8</accession>
<feature type="transmembrane region" description="Helical" evidence="1">
    <location>
        <begin position="12"/>
        <end position="31"/>
    </location>
</feature>
<dbReference type="Pfam" id="PF01497">
    <property type="entry name" value="Peripla_BP_2"/>
    <property type="match status" value="1"/>
</dbReference>
<evidence type="ECO:0000259" key="2">
    <source>
        <dbReference type="PROSITE" id="PS50983"/>
    </source>
</evidence>